<dbReference type="Proteomes" id="UP000799757">
    <property type="component" value="Unassembled WGS sequence"/>
</dbReference>
<protein>
    <submittedName>
        <fullName evidence="2">Uncharacterized protein</fullName>
    </submittedName>
</protein>
<sequence>MAPHVAGPRLVFPRASSQWPPKACRCSAACQINAVARRAVYCGLLSSRSGATVVSSMAREAASPAFLVGSQRRLERRLSRRWTLGQQRTHRCACQRARWVNAKIPRDRRHPCCVRASVFLQCLISPATTAAMMKCLRIAGVYRSARTDRLECVVEDAIEEIGGMRRGSKRGSLNQRAAAHCMSPLQPTQPALEEGLSASPGPAHTNPQKGPVRHAGYEKTARSTPKATLDA</sequence>
<organism evidence="2 3">
    <name type="scientific">Melanomma pulvis-pyrius CBS 109.77</name>
    <dbReference type="NCBI Taxonomy" id="1314802"/>
    <lineage>
        <taxon>Eukaryota</taxon>
        <taxon>Fungi</taxon>
        <taxon>Dikarya</taxon>
        <taxon>Ascomycota</taxon>
        <taxon>Pezizomycotina</taxon>
        <taxon>Dothideomycetes</taxon>
        <taxon>Pleosporomycetidae</taxon>
        <taxon>Pleosporales</taxon>
        <taxon>Melanommataceae</taxon>
        <taxon>Melanomma</taxon>
    </lineage>
</organism>
<evidence type="ECO:0000313" key="2">
    <source>
        <dbReference type="EMBL" id="KAF2798920.1"/>
    </source>
</evidence>
<accession>A0A6A6XR76</accession>
<dbReference type="AlphaFoldDB" id="A0A6A6XR76"/>
<reference evidence="2" key="1">
    <citation type="journal article" date="2020" name="Stud. Mycol.">
        <title>101 Dothideomycetes genomes: a test case for predicting lifestyles and emergence of pathogens.</title>
        <authorList>
            <person name="Haridas S."/>
            <person name="Albert R."/>
            <person name="Binder M."/>
            <person name="Bloem J."/>
            <person name="Labutti K."/>
            <person name="Salamov A."/>
            <person name="Andreopoulos B."/>
            <person name="Baker S."/>
            <person name="Barry K."/>
            <person name="Bills G."/>
            <person name="Bluhm B."/>
            <person name="Cannon C."/>
            <person name="Castanera R."/>
            <person name="Culley D."/>
            <person name="Daum C."/>
            <person name="Ezra D."/>
            <person name="Gonzalez J."/>
            <person name="Henrissat B."/>
            <person name="Kuo A."/>
            <person name="Liang C."/>
            <person name="Lipzen A."/>
            <person name="Lutzoni F."/>
            <person name="Magnuson J."/>
            <person name="Mondo S."/>
            <person name="Nolan M."/>
            <person name="Ohm R."/>
            <person name="Pangilinan J."/>
            <person name="Park H.-J."/>
            <person name="Ramirez L."/>
            <person name="Alfaro M."/>
            <person name="Sun H."/>
            <person name="Tritt A."/>
            <person name="Yoshinaga Y."/>
            <person name="Zwiers L.-H."/>
            <person name="Turgeon B."/>
            <person name="Goodwin S."/>
            <person name="Spatafora J."/>
            <person name="Crous P."/>
            <person name="Grigoriev I."/>
        </authorList>
    </citation>
    <scope>NUCLEOTIDE SEQUENCE</scope>
    <source>
        <strain evidence="2">CBS 109.77</strain>
    </source>
</reference>
<dbReference type="EMBL" id="MU001774">
    <property type="protein sequence ID" value="KAF2798920.1"/>
    <property type="molecule type" value="Genomic_DNA"/>
</dbReference>
<feature type="compositionally biased region" description="Polar residues" evidence="1">
    <location>
        <begin position="222"/>
        <end position="231"/>
    </location>
</feature>
<name>A0A6A6XR76_9PLEO</name>
<keyword evidence="3" id="KW-1185">Reference proteome</keyword>
<feature type="region of interest" description="Disordered" evidence="1">
    <location>
        <begin position="184"/>
        <end position="231"/>
    </location>
</feature>
<evidence type="ECO:0000256" key="1">
    <source>
        <dbReference type="SAM" id="MobiDB-lite"/>
    </source>
</evidence>
<evidence type="ECO:0000313" key="3">
    <source>
        <dbReference type="Proteomes" id="UP000799757"/>
    </source>
</evidence>
<gene>
    <name evidence="2" type="ORF">K505DRAFT_391835</name>
</gene>
<proteinExistence type="predicted"/>